<evidence type="ECO:0000256" key="1">
    <source>
        <dbReference type="SAM" id="SignalP"/>
    </source>
</evidence>
<gene>
    <name evidence="2" type="ORF">GCM10011452_25650</name>
</gene>
<organism evidence="2 3">
    <name type="scientific">Gemmobacter lanyuensis</name>
    <dbReference type="NCBI Taxonomy" id="1054497"/>
    <lineage>
        <taxon>Bacteria</taxon>
        <taxon>Pseudomonadati</taxon>
        <taxon>Pseudomonadota</taxon>
        <taxon>Alphaproteobacteria</taxon>
        <taxon>Rhodobacterales</taxon>
        <taxon>Paracoccaceae</taxon>
        <taxon>Gemmobacter</taxon>
    </lineage>
</organism>
<name>A0A918MM28_9RHOB</name>
<reference evidence="2" key="1">
    <citation type="journal article" date="2014" name="Int. J. Syst. Evol. Microbiol.">
        <title>Complete genome sequence of Corynebacterium casei LMG S-19264T (=DSM 44701T), isolated from a smear-ripened cheese.</title>
        <authorList>
            <consortium name="US DOE Joint Genome Institute (JGI-PGF)"/>
            <person name="Walter F."/>
            <person name="Albersmeier A."/>
            <person name="Kalinowski J."/>
            <person name="Ruckert C."/>
        </authorList>
    </citation>
    <scope>NUCLEOTIDE SEQUENCE</scope>
    <source>
        <strain evidence="2">KCTC 23714</strain>
    </source>
</reference>
<evidence type="ECO:0000313" key="2">
    <source>
        <dbReference type="EMBL" id="GGW36076.1"/>
    </source>
</evidence>
<comment type="caution">
    <text evidence="2">The sequence shown here is derived from an EMBL/GenBank/DDBJ whole genome shotgun (WGS) entry which is preliminary data.</text>
</comment>
<dbReference type="PROSITE" id="PS51257">
    <property type="entry name" value="PROKAR_LIPOPROTEIN"/>
    <property type="match status" value="1"/>
</dbReference>
<dbReference type="Proteomes" id="UP000628984">
    <property type="component" value="Unassembled WGS sequence"/>
</dbReference>
<evidence type="ECO:0008006" key="4">
    <source>
        <dbReference type="Google" id="ProtNLM"/>
    </source>
</evidence>
<dbReference type="AlphaFoldDB" id="A0A918MM28"/>
<accession>A0A918MM28</accession>
<feature type="chain" id="PRO_5037024648" description="17 kDa surface antigen" evidence="1">
    <location>
        <begin position="18"/>
        <end position="79"/>
    </location>
</feature>
<keyword evidence="3" id="KW-1185">Reference proteome</keyword>
<dbReference type="RefSeq" id="WP_189634281.1">
    <property type="nucleotide sequence ID" value="NZ_BMYQ01000008.1"/>
</dbReference>
<reference evidence="2" key="2">
    <citation type="submission" date="2020-09" db="EMBL/GenBank/DDBJ databases">
        <authorList>
            <person name="Sun Q."/>
            <person name="Kim S."/>
        </authorList>
    </citation>
    <scope>NUCLEOTIDE SEQUENCE</scope>
    <source>
        <strain evidence="2">KCTC 23714</strain>
    </source>
</reference>
<sequence length="79" mass="7442">MRLSSLFLAMGLAAAVAGCTQSGYGQPNALQTQGGRALTGAVLGAAVADATDENMVAGAALGALAGGASCGLAGLPPCY</sequence>
<proteinExistence type="predicted"/>
<feature type="signal peptide" evidence="1">
    <location>
        <begin position="1"/>
        <end position="17"/>
    </location>
</feature>
<evidence type="ECO:0000313" key="3">
    <source>
        <dbReference type="Proteomes" id="UP000628984"/>
    </source>
</evidence>
<keyword evidence="1" id="KW-0732">Signal</keyword>
<protein>
    <recommendedName>
        <fullName evidence="4">17 kDa surface antigen</fullName>
    </recommendedName>
</protein>
<dbReference type="EMBL" id="BMYQ01000008">
    <property type="protein sequence ID" value="GGW36076.1"/>
    <property type="molecule type" value="Genomic_DNA"/>
</dbReference>